<dbReference type="InterPro" id="IPR002033">
    <property type="entry name" value="TatC"/>
</dbReference>
<reference evidence="6" key="1">
    <citation type="submission" date="2020-09" db="EMBL/GenBank/DDBJ databases">
        <title>A novel bacterium of genus Bacillus, isolated from South China Sea.</title>
        <authorList>
            <person name="Huang H."/>
            <person name="Mo K."/>
            <person name="Hu Y."/>
        </authorList>
    </citation>
    <scope>NUCLEOTIDE SEQUENCE</scope>
    <source>
        <strain evidence="6">IB182487</strain>
    </source>
</reference>
<feature type="transmembrane region" description="Helical" evidence="5">
    <location>
        <begin position="60"/>
        <end position="84"/>
    </location>
</feature>
<dbReference type="Proteomes" id="UP000626844">
    <property type="component" value="Unassembled WGS sequence"/>
</dbReference>
<feature type="transmembrane region" description="Helical" evidence="5">
    <location>
        <begin position="208"/>
        <end position="229"/>
    </location>
</feature>
<dbReference type="EMBL" id="JACXAI010000063">
    <property type="protein sequence ID" value="MBD1383549.1"/>
    <property type="molecule type" value="Genomic_DNA"/>
</dbReference>
<keyword evidence="5" id="KW-0653">Protein transport</keyword>
<gene>
    <name evidence="5 6" type="primary">tatC</name>
    <name evidence="6" type="ORF">IC621_25575</name>
</gene>
<protein>
    <recommendedName>
        <fullName evidence="5">Sec-independent protein translocase protein TatC</fullName>
    </recommendedName>
</protein>
<proteinExistence type="inferred from homology"/>
<evidence type="ECO:0000256" key="1">
    <source>
        <dbReference type="ARBA" id="ARBA00004141"/>
    </source>
</evidence>
<evidence type="ECO:0000256" key="2">
    <source>
        <dbReference type="ARBA" id="ARBA00022692"/>
    </source>
</evidence>
<dbReference type="GO" id="GO:0033281">
    <property type="term" value="C:TAT protein transport complex"/>
    <property type="evidence" value="ECO:0007669"/>
    <property type="project" value="UniProtKB-UniRule"/>
</dbReference>
<evidence type="ECO:0000313" key="7">
    <source>
        <dbReference type="Proteomes" id="UP000626844"/>
    </source>
</evidence>
<evidence type="ECO:0000313" key="6">
    <source>
        <dbReference type="EMBL" id="MBD1383549.1"/>
    </source>
</evidence>
<comment type="subunit">
    <text evidence="5">Forms a complex with TatA.</text>
</comment>
<keyword evidence="5" id="KW-0811">Translocation</keyword>
<comment type="caution">
    <text evidence="6">The sequence shown here is derived from an EMBL/GenBank/DDBJ whole genome shotgun (WGS) entry which is preliminary data.</text>
</comment>
<sequence length="244" mass="27776">MDKEMDLVGHLSELRTRIMIVGGCFLCFFIISFLFVEEIYHFLVKDLETALALLGPTDILWVYFKIAAVCSLAFTVPVAAYQIWRFVLPALGEKERKATFTLIPCLFLLFLIGIGFGYLIIFPTVLHFLQGLSDGQFQMFYTTEKYFSFLFQMTVPFGLLFEMPVIVLFLTALGIINPRTIKKSRKISYFVLTVISVLLTPPDLISDILVLVTLVMLFELSITLSTIVYRKKLAKEEMAQSSVS</sequence>
<dbReference type="AlphaFoldDB" id="A0A926NHG7"/>
<dbReference type="HAMAP" id="MF_00902">
    <property type="entry name" value="TatC"/>
    <property type="match status" value="1"/>
</dbReference>
<comment type="similarity">
    <text evidence="5">Belongs to the TatC family.</text>
</comment>
<evidence type="ECO:0000256" key="4">
    <source>
        <dbReference type="ARBA" id="ARBA00023136"/>
    </source>
</evidence>
<dbReference type="GO" id="GO:0009977">
    <property type="term" value="F:proton motive force dependent protein transmembrane transporter activity"/>
    <property type="evidence" value="ECO:0007669"/>
    <property type="project" value="TreeGrafter"/>
</dbReference>
<dbReference type="PRINTS" id="PR01840">
    <property type="entry name" value="TATCFAMILY"/>
</dbReference>
<evidence type="ECO:0000256" key="3">
    <source>
        <dbReference type="ARBA" id="ARBA00022989"/>
    </source>
</evidence>
<organism evidence="6 7">
    <name type="scientific">Metabacillus arenae</name>
    <dbReference type="NCBI Taxonomy" id="2771434"/>
    <lineage>
        <taxon>Bacteria</taxon>
        <taxon>Bacillati</taxon>
        <taxon>Bacillota</taxon>
        <taxon>Bacilli</taxon>
        <taxon>Bacillales</taxon>
        <taxon>Bacillaceae</taxon>
        <taxon>Metabacillus</taxon>
    </lineage>
</organism>
<feature type="transmembrane region" description="Helical" evidence="5">
    <location>
        <begin position="187"/>
        <end position="202"/>
    </location>
</feature>
<evidence type="ECO:0000256" key="5">
    <source>
        <dbReference type="HAMAP-Rule" id="MF_00902"/>
    </source>
</evidence>
<feature type="transmembrane region" description="Helical" evidence="5">
    <location>
        <begin position="105"/>
        <end position="129"/>
    </location>
</feature>
<dbReference type="NCBIfam" id="TIGR00945">
    <property type="entry name" value="tatC"/>
    <property type="match status" value="1"/>
</dbReference>
<keyword evidence="7" id="KW-1185">Reference proteome</keyword>
<name>A0A926NHG7_9BACI</name>
<feature type="transmembrane region" description="Helical" evidence="5">
    <location>
        <begin position="149"/>
        <end position="175"/>
    </location>
</feature>
<keyword evidence="3 5" id="KW-1133">Transmembrane helix</keyword>
<keyword evidence="5" id="KW-0813">Transport</keyword>
<dbReference type="PANTHER" id="PTHR30371:SF4">
    <property type="entry name" value="SEC-INDEPENDENT PROTEIN TRANSLOCASE PROTEIN TATCD"/>
    <property type="match status" value="1"/>
</dbReference>
<accession>A0A926NHG7</accession>
<dbReference type="PANTHER" id="PTHR30371">
    <property type="entry name" value="SEC-INDEPENDENT PROTEIN TRANSLOCASE PROTEIN TATC"/>
    <property type="match status" value="1"/>
</dbReference>
<dbReference type="GO" id="GO:0065002">
    <property type="term" value="P:intracellular protein transmembrane transport"/>
    <property type="evidence" value="ECO:0007669"/>
    <property type="project" value="TreeGrafter"/>
</dbReference>
<feature type="transmembrane region" description="Helical" evidence="5">
    <location>
        <begin position="20"/>
        <end position="40"/>
    </location>
</feature>
<comment type="subcellular location">
    <subcellularLocation>
        <location evidence="5">Cell membrane</location>
        <topology evidence="5">Multi-pass membrane protein</topology>
    </subcellularLocation>
    <subcellularLocation>
        <location evidence="1">Membrane</location>
        <topology evidence="1">Multi-pass membrane protein</topology>
    </subcellularLocation>
</comment>
<dbReference type="RefSeq" id="WP_191162823.1">
    <property type="nucleotide sequence ID" value="NZ_JACXAI010000063.1"/>
</dbReference>
<comment type="function">
    <text evidence="5">Part of the twin-arginine translocation (Tat) system that transports large folded proteins containing a characteristic twin-arginine motif in their signal peptide across membranes.</text>
</comment>
<dbReference type="GO" id="GO:0043953">
    <property type="term" value="P:protein transport by the Tat complex"/>
    <property type="evidence" value="ECO:0007669"/>
    <property type="project" value="UniProtKB-UniRule"/>
</dbReference>
<dbReference type="Pfam" id="PF00902">
    <property type="entry name" value="TatC"/>
    <property type="match status" value="1"/>
</dbReference>
<keyword evidence="4 5" id="KW-0472">Membrane</keyword>
<keyword evidence="5" id="KW-1003">Cell membrane</keyword>
<keyword evidence="2 5" id="KW-0812">Transmembrane</keyword>